<evidence type="ECO:0000259" key="9">
    <source>
        <dbReference type="Pfam" id="PF00881"/>
    </source>
</evidence>
<dbReference type="InterPro" id="IPR000415">
    <property type="entry name" value="Nitroreductase-like"/>
</dbReference>
<dbReference type="InterPro" id="IPR029479">
    <property type="entry name" value="Nitroreductase"/>
</dbReference>
<accession>A0A2T5G913</accession>
<feature type="domain" description="Nitroreductase" evidence="9">
    <location>
        <begin position="7"/>
        <end position="168"/>
    </location>
</feature>
<evidence type="ECO:0000256" key="4">
    <source>
        <dbReference type="ARBA" id="ARBA00022643"/>
    </source>
</evidence>
<gene>
    <name evidence="10" type="ORF">BLITH_0863</name>
</gene>
<dbReference type="AlphaFoldDB" id="A0A2T5G913"/>
<dbReference type="SUPFAM" id="SSF55469">
    <property type="entry name" value="FMN-dependent nitroreductase-like"/>
    <property type="match status" value="1"/>
</dbReference>
<comment type="caution">
    <text evidence="10">The sequence shown here is derived from an EMBL/GenBank/DDBJ whole genome shotgun (WGS) entry which is preliminary data.</text>
</comment>
<dbReference type="Proteomes" id="UP000244016">
    <property type="component" value="Unassembled WGS sequence"/>
</dbReference>
<dbReference type="Gene3D" id="3.40.109.10">
    <property type="entry name" value="NADH Oxidase"/>
    <property type="match status" value="1"/>
</dbReference>
<sequence>MDVFEAIRTRRSVRKFKPDPVEEEKIAKILEAATWAPNHGLTQPWRFFVLTGEGRRPLGRLFRELRRREMADPDTPENQEILRREEEKPFKAPVVIVVAVEPKDEPGVLPQEERSAVSAAVQNMLLAAHALGLGAKWKTGKRAYHPYVARFFGLSDRAEIVAFIDIGYPREIPAPPPRDPYTVYTKWISEDLPYDRVPPLARKEETHAGAGGEPSVRAAVLGGGISPAGGEEE</sequence>
<proteinExistence type="inferred from homology"/>
<evidence type="ECO:0000256" key="3">
    <source>
        <dbReference type="ARBA" id="ARBA00022630"/>
    </source>
</evidence>
<keyword evidence="7" id="KW-0520">NAD</keyword>
<organism evidence="10 11">
    <name type="scientific">Brockia lithotrophica</name>
    <dbReference type="NCBI Taxonomy" id="933949"/>
    <lineage>
        <taxon>Bacteria</taxon>
        <taxon>Bacillati</taxon>
        <taxon>Bacillota</taxon>
        <taxon>Bacilli</taxon>
        <taxon>Bacillales</taxon>
        <taxon>Bacillales Family X. Incertae Sedis</taxon>
        <taxon>Brockia</taxon>
    </lineage>
</organism>
<evidence type="ECO:0000313" key="11">
    <source>
        <dbReference type="Proteomes" id="UP000244016"/>
    </source>
</evidence>
<protein>
    <submittedName>
        <fullName evidence="10">Nitroreductase</fullName>
    </submittedName>
</protein>
<evidence type="ECO:0000256" key="8">
    <source>
        <dbReference type="SAM" id="MobiDB-lite"/>
    </source>
</evidence>
<dbReference type="Pfam" id="PF00881">
    <property type="entry name" value="Nitroreductase"/>
    <property type="match status" value="1"/>
</dbReference>
<evidence type="ECO:0000256" key="1">
    <source>
        <dbReference type="ARBA" id="ARBA00001917"/>
    </source>
</evidence>
<dbReference type="CDD" id="cd02135">
    <property type="entry name" value="YdjA-like"/>
    <property type="match status" value="1"/>
</dbReference>
<comment type="cofactor">
    <cofactor evidence="1">
        <name>FMN</name>
        <dbReference type="ChEBI" id="CHEBI:58210"/>
    </cofactor>
</comment>
<keyword evidence="5" id="KW-0521">NADP</keyword>
<dbReference type="InterPro" id="IPR026021">
    <property type="entry name" value="YdjA-like"/>
</dbReference>
<dbReference type="GO" id="GO:0016491">
    <property type="term" value="F:oxidoreductase activity"/>
    <property type="evidence" value="ECO:0007669"/>
    <property type="project" value="UniProtKB-KW"/>
</dbReference>
<evidence type="ECO:0000256" key="6">
    <source>
        <dbReference type="ARBA" id="ARBA00023002"/>
    </source>
</evidence>
<evidence type="ECO:0000256" key="5">
    <source>
        <dbReference type="ARBA" id="ARBA00022857"/>
    </source>
</evidence>
<dbReference type="PANTHER" id="PTHR43821">
    <property type="entry name" value="NAD(P)H NITROREDUCTASE YDJA-RELATED"/>
    <property type="match status" value="1"/>
</dbReference>
<evidence type="ECO:0000256" key="2">
    <source>
        <dbReference type="ARBA" id="ARBA00007118"/>
    </source>
</evidence>
<keyword evidence="3" id="KW-0285">Flavoprotein</keyword>
<dbReference type="PANTHER" id="PTHR43821:SF1">
    <property type="entry name" value="NAD(P)H NITROREDUCTASE YDJA-RELATED"/>
    <property type="match status" value="1"/>
</dbReference>
<name>A0A2T5G913_9BACL</name>
<dbReference type="InterPro" id="IPR052530">
    <property type="entry name" value="NAD(P)H_nitroreductase"/>
</dbReference>
<evidence type="ECO:0000313" key="10">
    <source>
        <dbReference type="EMBL" id="PTQ52684.1"/>
    </source>
</evidence>
<comment type="similarity">
    <text evidence="2">Belongs to the nitroreductase family.</text>
</comment>
<feature type="region of interest" description="Disordered" evidence="8">
    <location>
        <begin position="201"/>
        <end position="233"/>
    </location>
</feature>
<evidence type="ECO:0000256" key="7">
    <source>
        <dbReference type="ARBA" id="ARBA00023027"/>
    </source>
</evidence>
<dbReference type="EMBL" id="PEBW01000002">
    <property type="protein sequence ID" value="PTQ52684.1"/>
    <property type="molecule type" value="Genomic_DNA"/>
</dbReference>
<keyword evidence="4" id="KW-0288">FMN</keyword>
<reference evidence="10 11" key="1">
    <citation type="submission" date="2017-08" db="EMBL/GenBank/DDBJ databases">
        <title>Burning lignite coal seam in the remote Altai Mountains harbors a hydrogen-driven thermophilic microbial community.</title>
        <authorList>
            <person name="Kadnikov V.V."/>
            <person name="Mardanov A.V."/>
            <person name="Ivasenko D."/>
            <person name="Beletsky A.V."/>
            <person name="Karnachuk O.V."/>
            <person name="Ravin N.V."/>
        </authorList>
    </citation>
    <scope>NUCLEOTIDE SEQUENCE [LARGE SCALE GENOMIC DNA]</scope>
    <source>
        <strain evidence="10">AL31</strain>
    </source>
</reference>
<keyword evidence="6" id="KW-0560">Oxidoreductase</keyword>